<dbReference type="Pfam" id="PF24758">
    <property type="entry name" value="LRR_At5g56370"/>
    <property type="match status" value="1"/>
</dbReference>
<reference evidence="2" key="1">
    <citation type="journal article" date="2017" name="Nature">
        <title>The sunflower genome provides insights into oil metabolism, flowering and Asterid evolution.</title>
        <authorList>
            <person name="Badouin H."/>
            <person name="Gouzy J."/>
            <person name="Grassa C.J."/>
            <person name="Murat F."/>
            <person name="Staton S.E."/>
            <person name="Cottret L."/>
            <person name="Lelandais-Briere C."/>
            <person name="Owens G.L."/>
            <person name="Carrere S."/>
            <person name="Mayjonade B."/>
            <person name="Legrand L."/>
            <person name="Gill N."/>
            <person name="Kane N.C."/>
            <person name="Bowers J.E."/>
            <person name="Hubner S."/>
            <person name="Bellec A."/>
            <person name="Berard A."/>
            <person name="Berges H."/>
            <person name="Blanchet N."/>
            <person name="Boniface M.C."/>
            <person name="Brunel D."/>
            <person name="Catrice O."/>
            <person name="Chaidir N."/>
            <person name="Claudel C."/>
            <person name="Donnadieu C."/>
            <person name="Faraut T."/>
            <person name="Fievet G."/>
            <person name="Helmstetter N."/>
            <person name="King M."/>
            <person name="Knapp S.J."/>
            <person name="Lai Z."/>
            <person name="Le Paslier M.C."/>
            <person name="Lippi Y."/>
            <person name="Lorenzon L."/>
            <person name="Mandel J.R."/>
            <person name="Marage G."/>
            <person name="Marchand G."/>
            <person name="Marquand E."/>
            <person name="Bret-Mestries E."/>
            <person name="Morien E."/>
            <person name="Nambeesan S."/>
            <person name="Nguyen T."/>
            <person name="Pegot-Espagnet P."/>
            <person name="Pouilly N."/>
            <person name="Raftis F."/>
            <person name="Sallet E."/>
            <person name="Schiex T."/>
            <person name="Thomas J."/>
            <person name="Vandecasteele C."/>
            <person name="Vares D."/>
            <person name="Vear F."/>
            <person name="Vautrin S."/>
            <person name="Crespi M."/>
            <person name="Mangin B."/>
            <person name="Burke J.M."/>
            <person name="Salse J."/>
            <person name="Munos S."/>
            <person name="Vincourt P."/>
            <person name="Rieseberg L.H."/>
            <person name="Langlade N.B."/>
        </authorList>
    </citation>
    <scope>NUCLEOTIDE SEQUENCE</scope>
    <source>
        <tissue evidence="2">Leaves</tissue>
    </source>
</reference>
<dbReference type="InterPro" id="IPR006566">
    <property type="entry name" value="FBD"/>
</dbReference>
<name>A0A9K3DN61_HELAN</name>
<dbReference type="InterPro" id="IPR032675">
    <property type="entry name" value="LRR_dom_sf"/>
</dbReference>
<keyword evidence="3" id="KW-1185">Reference proteome</keyword>
<dbReference type="PROSITE" id="PS50181">
    <property type="entry name" value="FBOX"/>
    <property type="match status" value="1"/>
</dbReference>
<sequence length="433" mass="49908">MSSTSENVDDRLSMLPEEILSHILSLMPMKFAVQTSILSKRWRYIWMFVTNLDFGEIRSMDSLHSLTIIVDRALRFCTPSQVKLFRLHFPLICARVSSVSNWIDELVRLKISELDLRVHQLQLPPTMFTCKTLTKLRLEPSGYDGQNVWEFKCPVNLPCLKTLDMFVFSYPSLNAFKLISGSPMLESLSLDVRVRAEDEEDYVFNIPTLKRLTFTSFKCGSWTHKVVLHLPNLEYLCVEELCSLFVMEDVSSLVEASVSLRCMPDDHNHIWDELLKGLTGVKSLSVKNLSCLTEFNSFTSSPPIFPIMKHLVLGDIGHYGQVLQYLESSPELEQLCIKVYPSQQKPEEYIWVDPELVPACVTTNLTTIKISICKWWKCDIPFLKYMIGNAKALKTIDITWKKMSIEKEKLVCAEMVKLLPKASRYCEIHFHEN</sequence>
<comment type="caution">
    <text evidence="2">The sequence shown here is derived from an EMBL/GenBank/DDBJ whole genome shotgun (WGS) entry which is preliminary data.</text>
</comment>
<dbReference type="InterPro" id="IPR053781">
    <property type="entry name" value="F-box_AtFBL13-like"/>
</dbReference>
<accession>A0A9K3DN61</accession>
<dbReference type="AlphaFoldDB" id="A0A9K3DN61"/>
<dbReference type="CDD" id="cd22160">
    <property type="entry name" value="F-box_AtFBL13-like"/>
    <property type="match status" value="1"/>
</dbReference>
<dbReference type="OrthoDB" id="1435207at2759"/>
<dbReference type="Proteomes" id="UP000215914">
    <property type="component" value="Unassembled WGS sequence"/>
</dbReference>
<evidence type="ECO:0000313" key="3">
    <source>
        <dbReference type="Proteomes" id="UP000215914"/>
    </source>
</evidence>
<dbReference type="EMBL" id="MNCJ02000332">
    <property type="protein sequence ID" value="KAF5757172.1"/>
    <property type="molecule type" value="Genomic_DNA"/>
</dbReference>
<dbReference type="Gramene" id="mRNA:HanXRQr2_Chr17g0823461">
    <property type="protein sequence ID" value="mRNA:HanXRQr2_Chr17g0823461"/>
    <property type="gene ID" value="HanXRQr2_Chr17g0823461"/>
</dbReference>
<dbReference type="InterPro" id="IPR050232">
    <property type="entry name" value="FBL13/AtMIF1-like"/>
</dbReference>
<dbReference type="Gene3D" id="3.80.10.10">
    <property type="entry name" value="Ribonuclease Inhibitor"/>
    <property type="match status" value="1"/>
</dbReference>
<gene>
    <name evidence="2" type="ORF">HanXRQr2_Chr17g0823461</name>
</gene>
<dbReference type="PANTHER" id="PTHR31900">
    <property type="entry name" value="F-BOX/RNI SUPERFAMILY PROTEIN-RELATED"/>
    <property type="match status" value="1"/>
</dbReference>
<dbReference type="PANTHER" id="PTHR31900:SF31">
    <property type="entry name" value="F-BOX_LRR-REPEAT PROTEIN 13-LIKE"/>
    <property type="match status" value="1"/>
</dbReference>
<evidence type="ECO:0000259" key="1">
    <source>
        <dbReference type="PROSITE" id="PS50181"/>
    </source>
</evidence>
<reference evidence="2" key="2">
    <citation type="submission" date="2020-06" db="EMBL/GenBank/DDBJ databases">
        <title>Helianthus annuus Genome sequencing and assembly Release 2.</title>
        <authorList>
            <person name="Gouzy J."/>
            <person name="Langlade N."/>
            <person name="Munos S."/>
        </authorList>
    </citation>
    <scope>NUCLEOTIDE SEQUENCE</scope>
    <source>
        <tissue evidence="2">Leaves</tissue>
    </source>
</reference>
<dbReference type="SUPFAM" id="SSF81383">
    <property type="entry name" value="F-box domain"/>
    <property type="match status" value="1"/>
</dbReference>
<evidence type="ECO:0000313" key="2">
    <source>
        <dbReference type="EMBL" id="KAF5757172.1"/>
    </source>
</evidence>
<dbReference type="InterPro" id="IPR001810">
    <property type="entry name" value="F-box_dom"/>
</dbReference>
<dbReference type="InterPro" id="IPR036047">
    <property type="entry name" value="F-box-like_dom_sf"/>
</dbReference>
<feature type="domain" description="F-box" evidence="1">
    <location>
        <begin position="9"/>
        <end position="45"/>
    </location>
</feature>
<dbReference type="SUPFAM" id="SSF52047">
    <property type="entry name" value="RNI-like"/>
    <property type="match status" value="1"/>
</dbReference>
<protein>
    <submittedName>
        <fullName evidence="2">F-box domain, FBD domain, leucine-rich repeat domain superfamily</fullName>
    </submittedName>
</protein>
<dbReference type="InterPro" id="IPR055411">
    <property type="entry name" value="LRR_FXL15/At3g58940/PEG3-like"/>
</dbReference>
<dbReference type="Gene3D" id="1.20.1280.50">
    <property type="match status" value="1"/>
</dbReference>
<dbReference type="Pfam" id="PF08387">
    <property type="entry name" value="FBD"/>
    <property type="match status" value="1"/>
</dbReference>
<dbReference type="Pfam" id="PF00646">
    <property type="entry name" value="F-box"/>
    <property type="match status" value="1"/>
</dbReference>
<proteinExistence type="predicted"/>
<organism evidence="2 3">
    <name type="scientific">Helianthus annuus</name>
    <name type="common">Common sunflower</name>
    <dbReference type="NCBI Taxonomy" id="4232"/>
    <lineage>
        <taxon>Eukaryota</taxon>
        <taxon>Viridiplantae</taxon>
        <taxon>Streptophyta</taxon>
        <taxon>Embryophyta</taxon>
        <taxon>Tracheophyta</taxon>
        <taxon>Spermatophyta</taxon>
        <taxon>Magnoliopsida</taxon>
        <taxon>eudicotyledons</taxon>
        <taxon>Gunneridae</taxon>
        <taxon>Pentapetalae</taxon>
        <taxon>asterids</taxon>
        <taxon>campanulids</taxon>
        <taxon>Asterales</taxon>
        <taxon>Asteraceae</taxon>
        <taxon>Asteroideae</taxon>
        <taxon>Heliantheae alliance</taxon>
        <taxon>Heliantheae</taxon>
        <taxon>Helianthus</taxon>
    </lineage>
</organism>